<dbReference type="EMBL" id="JBHSNY010000001">
    <property type="protein sequence ID" value="MFC5632623.1"/>
    <property type="molecule type" value="Genomic_DNA"/>
</dbReference>
<dbReference type="InterPro" id="IPR012951">
    <property type="entry name" value="BBE"/>
</dbReference>
<dbReference type="RefSeq" id="WP_381017280.1">
    <property type="nucleotide sequence ID" value="NZ_JBHSNY010000001.1"/>
</dbReference>
<evidence type="ECO:0000313" key="3">
    <source>
        <dbReference type="Proteomes" id="UP001596154"/>
    </source>
</evidence>
<accession>A0ABW0UGC0</accession>
<feature type="domain" description="Berberine/berberine-like" evidence="1">
    <location>
        <begin position="8"/>
        <end position="26"/>
    </location>
</feature>
<evidence type="ECO:0000259" key="1">
    <source>
        <dbReference type="Pfam" id="PF08031"/>
    </source>
</evidence>
<organism evidence="2 3">
    <name type="scientific">Streptomyces bullii</name>
    <dbReference type="NCBI Taxonomy" id="349910"/>
    <lineage>
        <taxon>Bacteria</taxon>
        <taxon>Bacillati</taxon>
        <taxon>Actinomycetota</taxon>
        <taxon>Actinomycetes</taxon>
        <taxon>Kitasatosporales</taxon>
        <taxon>Streptomycetaceae</taxon>
        <taxon>Streptomyces</taxon>
    </lineage>
</organism>
<gene>
    <name evidence="2" type="ORF">ACFPZJ_02225</name>
</gene>
<name>A0ABW0UGC0_9ACTN</name>
<proteinExistence type="predicted"/>
<evidence type="ECO:0000313" key="2">
    <source>
        <dbReference type="EMBL" id="MFC5632623.1"/>
    </source>
</evidence>
<comment type="caution">
    <text evidence="2">The sequence shown here is derived from an EMBL/GenBank/DDBJ whole genome shotgun (WGS) entry which is preliminary data.</text>
</comment>
<sequence length="49" mass="5751">MYDPGTRERLAGLKDRYDPANLFRRNCGPLALRVRENYGFRESYGISVR</sequence>
<reference evidence="3" key="1">
    <citation type="journal article" date="2019" name="Int. J. Syst. Evol. Microbiol.">
        <title>The Global Catalogue of Microorganisms (GCM) 10K type strain sequencing project: providing services to taxonomists for standard genome sequencing and annotation.</title>
        <authorList>
            <consortium name="The Broad Institute Genomics Platform"/>
            <consortium name="The Broad Institute Genome Sequencing Center for Infectious Disease"/>
            <person name="Wu L."/>
            <person name="Ma J."/>
        </authorList>
    </citation>
    <scope>NUCLEOTIDE SEQUENCE [LARGE SCALE GENOMIC DNA]</scope>
    <source>
        <strain evidence="3">CGMCC 4.7248</strain>
    </source>
</reference>
<dbReference type="Proteomes" id="UP001596154">
    <property type="component" value="Unassembled WGS sequence"/>
</dbReference>
<dbReference type="Pfam" id="PF08031">
    <property type="entry name" value="BBE"/>
    <property type="match status" value="1"/>
</dbReference>
<protein>
    <submittedName>
        <fullName evidence="2">BBE domain-containing protein</fullName>
    </submittedName>
</protein>
<keyword evidence="3" id="KW-1185">Reference proteome</keyword>